<organism evidence="2 3">
    <name type="scientific">Burkholderia semiarida</name>
    <dbReference type="NCBI Taxonomy" id="2843303"/>
    <lineage>
        <taxon>Bacteria</taxon>
        <taxon>Pseudomonadati</taxon>
        <taxon>Pseudomonadota</taxon>
        <taxon>Betaproteobacteria</taxon>
        <taxon>Burkholderiales</taxon>
        <taxon>Burkholderiaceae</taxon>
        <taxon>Burkholderia</taxon>
        <taxon>Burkholderia cepacia complex</taxon>
    </lineage>
</organism>
<feature type="signal peptide" evidence="1">
    <location>
        <begin position="1"/>
        <end position="30"/>
    </location>
</feature>
<name>A0ABW7L5N9_9BURK</name>
<sequence>MQFRVTKTCINLIAVWTSCLLTAQCPSASAQTVSVNSSDGGRDSGSVAVKQRVDPVCAASTATIASFENAKDAAMKGDPTAQHNLGVIYWCGIGVKRDFVEAAAWYHKAAEQGYGHSQFNLAEMYLHGYGVQRDEVTATHWLRKAADQGQAMAQSELGNLYFLGIGVHEDDAQAATWLRKAAIQGDESAQTKLGLMLKNGFGVPQNLIAAYAWLKIAETTHPGSVVGLLGYRPELSGDSLSAAEEIARNWRVGTLVPEDVGLTRP</sequence>
<evidence type="ECO:0000313" key="3">
    <source>
        <dbReference type="Proteomes" id="UP001609186"/>
    </source>
</evidence>
<proteinExistence type="predicted"/>
<dbReference type="RefSeq" id="WP_395129973.1">
    <property type="nucleotide sequence ID" value="NZ_JBIMPM010000022.1"/>
</dbReference>
<dbReference type="InterPro" id="IPR006597">
    <property type="entry name" value="Sel1-like"/>
</dbReference>
<dbReference type="SMART" id="SM00671">
    <property type="entry name" value="SEL1"/>
    <property type="match status" value="4"/>
</dbReference>
<gene>
    <name evidence="2" type="ORF">ACGTRS_18940</name>
</gene>
<dbReference type="InterPro" id="IPR011990">
    <property type="entry name" value="TPR-like_helical_dom_sf"/>
</dbReference>
<dbReference type="SUPFAM" id="SSF81901">
    <property type="entry name" value="HCP-like"/>
    <property type="match status" value="1"/>
</dbReference>
<dbReference type="InterPro" id="IPR050767">
    <property type="entry name" value="Sel1_AlgK"/>
</dbReference>
<dbReference type="Proteomes" id="UP001609186">
    <property type="component" value="Unassembled WGS sequence"/>
</dbReference>
<dbReference type="PANTHER" id="PTHR11102">
    <property type="entry name" value="SEL-1-LIKE PROTEIN"/>
    <property type="match status" value="1"/>
</dbReference>
<feature type="chain" id="PRO_5045852523" evidence="1">
    <location>
        <begin position="31"/>
        <end position="265"/>
    </location>
</feature>
<accession>A0ABW7L5N9</accession>
<evidence type="ECO:0000313" key="2">
    <source>
        <dbReference type="EMBL" id="MFH5253300.1"/>
    </source>
</evidence>
<dbReference type="Gene3D" id="1.25.40.10">
    <property type="entry name" value="Tetratricopeptide repeat domain"/>
    <property type="match status" value="1"/>
</dbReference>
<dbReference type="Pfam" id="PF08238">
    <property type="entry name" value="Sel1"/>
    <property type="match status" value="4"/>
</dbReference>
<keyword evidence="3" id="KW-1185">Reference proteome</keyword>
<dbReference type="EMBL" id="JBIMPM010000022">
    <property type="protein sequence ID" value="MFH5253300.1"/>
    <property type="molecule type" value="Genomic_DNA"/>
</dbReference>
<reference evidence="2 3" key="1">
    <citation type="submission" date="2024-10" db="EMBL/GenBank/DDBJ databases">
        <title>Burkholderia semiarida in Mexico.</title>
        <authorList>
            <person name="Estrada P."/>
        </authorList>
    </citation>
    <scope>NUCLEOTIDE SEQUENCE [LARGE SCALE GENOMIC DNA]</scope>
    <source>
        <strain evidence="2 3">CLM7-1</strain>
    </source>
</reference>
<keyword evidence="1" id="KW-0732">Signal</keyword>
<protein>
    <submittedName>
        <fullName evidence="2">Tetratricopeptide repeat protein</fullName>
    </submittedName>
</protein>
<comment type="caution">
    <text evidence="2">The sequence shown here is derived from an EMBL/GenBank/DDBJ whole genome shotgun (WGS) entry which is preliminary data.</text>
</comment>
<evidence type="ECO:0000256" key="1">
    <source>
        <dbReference type="SAM" id="SignalP"/>
    </source>
</evidence>
<dbReference type="PANTHER" id="PTHR11102:SF160">
    <property type="entry name" value="ERAD-ASSOCIATED E3 UBIQUITIN-PROTEIN LIGASE COMPONENT HRD3"/>
    <property type="match status" value="1"/>
</dbReference>
<dbReference type="PROSITE" id="PS51257">
    <property type="entry name" value="PROKAR_LIPOPROTEIN"/>
    <property type="match status" value="1"/>
</dbReference>